<dbReference type="CDD" id="cd00498">
    <property type="entry name" value="Hsp33"/>
    <property type="match status" value="1"/>
</dbReference>
<comment type="similarity">
    <text evidence="6">Belongs to the HSP33 family.</text>
</comment>
<accession>V5BGI3</accession>
<dbReference type="InterPro" id="IPR016153">
    <property type="entry name" value="Heat_shock_Hsp33_N"/>
</dbReference>
<dbReference type="AlphaFoldDB" id="V5BGI3"/>
<dbReference type="GO" id="GO:0044183">
    <property type="term" value="F:protein folding chaperone"/>
    <property type="evidence" value="ECO:0007669"/>
    <property type="project" value="TreeGrafter"/>
</dbReference>
<dbReference type="Pfam" id="PF01430">
    <property type="entry name" value="HSP33"/>
    <property type="match status" value="1"/>
</dbReference>
<evidence type="ECO:0000256" key="6">
    <source>
        <dbReference type="HAMAP-Rule" id="MF_00117"/>
    </source>
</evidence>
<keyword evidence="2 6" id="KW-0862">Zinc</keyword>
<evidence type="ECO:0000256" key="1">
    <source>
        <dbReference type="ARBA" id="ARBA00022490"/>
    </source>
</evidence>
<keyword evidence="5 6" id="KW-0676">Redox-active center</keyword>
<feature type="disulfide bond" description="Redox-active" evidence="6">
    <location>
        <begin position="225"/>
        <end position="227"/>
    </location>
</feature>
<dbReference type="PANTHER" id="PTHR30111">
    <property type="entry name" value="33 KDA CHAPERONIN"/>
    <property type="match status" value="1"/>
</dbReference>
<dbReference type="InterPro" id="IPR000397">
    <property type="entry name" value="Heat_shock_Hsp33"/>
</dbReference>
<evidence type="ECO:0000313" key="7">
    <source>
        <dbReference type="EMBL" id="ESS72420.1"/>
    </source>
</evidence>
<reference evidence="7 8" key="1">
    <citation type="journal article" date="2013" name="Genome Announc.">
        <title>Draft Genome Sequence of the Methanotrophic Gammaproteobacterium Methyloglobulus morosus DSM 22980 Strain KoM1.</title>
        <authorList>
            <person name="Poehlein A."/>
            <person name="Deutzmann J.S."/>
            <person name="Daniel R."/>
            <person name="Simeonova D.D."/>
        </authorList>
    </citation>
    <scope>NUCLEOTIDE SEQUENCE [LARGE SCALE GENOMIC DNA]</scope>
    <source>
        <strain evidence="7 8">KoM1</strain>
    </source>
</reference>
<evidence type="ECO:0000256" key="2">
    <source>
        <dbReference type="ARBA" id="ARBA00022833"/>
    </source>
</evidence>
<dbReference type="SUPFAM" id="SSF64397">
    <property type="entry name" value="Hsp33 domain"/>
    <property type="match status" value="1"/>
</dbReference>
<evidence type="ECO:0000313" key="8">
    <source>
        <dbReference type="Proteomes" id="UP000017842"/>
    </source>
</evidence>
<keyword evidence="3 6" id="KW-1015">Disulfide bond</keyword>
<dbReference type="PANTHER" id="PTHR30111:SF1">
    <property type="entry name" value="33 KDA CHAPERONIN"/>
    <property type="match status" value="1"/>
</dbReference>
<evidence type="ECO:0000256" key="4">
    <source>
        <dbReference type="ARBA" id="ARBA00023186"/>
    </source>
</evidence>
<dbReference type="EMBL" id="AYLO01000056">
    <property type="protein sequence ID" value="ESS72420.1"/>
    <property type="molecule type" value="Genomic_DNA"/>
</dbReference>
<dbReference type="SUPFAM" id="SSF118352">
    <property type="entry name" value="HSP33 redox switch-like"/>
    <property type="match status" value="1"/>
</dbReference>
<evidence type="ECO:0000256" key="3">
    <source>
        <dbReference type="ARBA" id="ARBA00023157"/>
    </source>
</evidence>
<dbReference type="Proteomes" id="UP000017842">
    <property type="component" value="Unassembled WGS sequence"/>
</dbReference>
<feature type="disulfide bond" description="Redox-active" evidence="6">
    <location>
        <begin position="258"/>
        <end position="261"/>
    </location>
</feature>
<dbReference type="HAMAP" id="MF_00117">
    <property type="entry name" value="HslO"/>
    <property type="match status" value="1"/>
</dbReference>
<proteinExistence type="inferred from homology"/>
<evidence type="ECO:0000256" key="5">
    <source>
        <dbReference type="ARBA" id="ARBA00023284"/>
    </source>
</evidence>
<sequence>MPQQDLLRRFLFEDLGVRGLWVSLSASWQAAQQHQHCADDVQLQLGQALAAVALLSATIKFKGSMILQAQGEGPLKTLVAQATHDRKIRGLIRNSDIVNLGSLQDMFGEGRLVLTVSSENAQPYQGIVPLQGDNLAAALETYFTQSEQLNTRLWLFANKAQAAGLLVQELPSQLSDKADWERIVMLTETVTGQEMLELGCKELLHRLFHEENVRLFDGEPVEFGCSCSRPKIENTLRLLGRPELESVLLERGLIEVNCEFCNKYYRFDKIDVEQLLRGELTPFNDTQIQH</sequence>
<keyword evidence="4 6" id="KW-0143">Chaperone</keyword>
<dbReference type="NCBIfam" id="NF001033">
    <property type="entry name" value="PRK00114.1"/>
    <property type="match status" value="1"/>
</dbReference>
<dbReference type="Gene3D" id="1.10.287.480">
    <property type="entry name" value="helix hairpin bin"/>
    <property type="match status" value="1"/>
</dbReference>
<dbReference type="GO" id="GO:0042026">
    <property type="term" value="P:protein refolding"/>
    <property type="evidence" value="ECO:0007669"/>
    <property type="project" value="TreeGrafter"/>
</dbReference>
<dbReference type="eggNOG" id="COG1281">
    <property type="taxonomic scope" value="Bacteria"/>
</dbReference>
<comment type="function">
    <text evidence="6">Redox regulated molecular chaperone. Protects both thermally unfolding and oxidatively damaged proteins from irreversible aggregation. Plays an important role in the bacterial defense system toward oxidative stress.</text>
</comment>
<dbReference type="OrthoDB" id="9793753at2"/>
<dbReference type="STRING" id="1116472.MGMO_58c00270"/>
<dbReference type="RefSeq" id="WP_023494586.1">
    <property type="nucleotide sequence ID" value="NZ_AYLO01000056.1"/>
</dbReference>
<dbReference type="InterPro" id="IPR023212">
    <property type="entry name" value="Hsp33_helix_hairpin_bin_dom_sf"/>
</dbReference>
<dbReference type="Gene3D" id="3.55.30.10">
    <property type="entry name" value="Hsp33 domain"/>
    <property type="match status" value="1"/>
</dbReference>
<dbReference type="Gene3D" id="3.90.1280.10">
    <property type="entry name" value="HSP33 redox switch-like"/>
    <property type="match status" value="1"/>
</dbReference>
<dbReference type="GO" id="GO:0005737">
    <property type="term" value="C:cytoplasm"/>
    <property type="evidence" value="ECO:0007669"/>
    <property type="project" value="UniProtKB-SubCell"/>
</dbReference>
<name>V5BGI3_9GAMM</name>
<protein>
    <recommendedName>
        <fullName evidence="6">33 kDa chaperonin</fullName>
    </recommendedName>
    <alternativeName>
        <fullName evidence="6">Heat shock protein 33 homolog</fullName>
        <shortName evidence="6">HSP33</shortName>
    </alternativeName>
</protein>
<comment type="caution">
    <text evidence="7">The sequence shown here is derived from an EMBL/GenBank/DDBJ whole genome shotgun (WGS) entry which is preliminary data.</text>
</comment>
<organism evidence="7 8">
    <name type="scientific">Methyloglobulus morosus KoM1</name>
    <dbReference type="NCBI Taxonomy" id="1116472"/>
    <lineage>
        <taxon>Bacteria</taxon>
        <taxon>Pseudomonadati</taxon>
        <taxon>Pseudomonadota</taxon>
        <taxon>Gammaproteobacteria</taxon>
        <taxon>Methylococcales</taxon>
        <taxon>Methylococcaceae</taxon>
        <taxon>Methyloglobulus</taxon>
    </lineage>
</organism>
<keyword evidence="1 6" id="KW-0963">Cytoplasm</keyword>
<dbReference type="GO" id="GO:0051082">
    <property type="term" value="F:unfolded protein binding"/>
    <property type="evidence" value="ECO:0007669"/>
    <property type="project" value="UniProtKB-UniRule"/>
</dbReference>
<gene>
    <name evidence="6 7" type="primary">hslO</name>
    <name evidence="7" type="ORF">MGMO_58c00270</name>
</gene>
<comment type="subcellular location">
    <subcellularLocation>
        <location evidence="6">Cytoplasm</location>
    </subcellularLocation>
</comment>
<dbReference type="PIRSF" id="PIRSF005261">
    <property type="entry name" value="Heat_shock_Hsp33"/>
    <property type="match status" value="1"/>
</dbReference>
<dbReference type="InterPro" id="IPR016154">
    <property type="entry name" value="Heat_shock_Hsp33_C"/>
</dbReference>
<keyword evidence="8" id="KW-1185">Reference proteome</keyword>
<dbReference type="PATRIC" id="fig|1116472.3.peg.1820"/>
<comment type="PTM">
    <text evidence="6">Under oxidizing conditions two disulfide bonds are formed involving the reactive cysteines. Under reducing conditions zinc is bound to the reactive cysteines and the protein is inactive.</text>
</comment>